<feature type="compositionally biased region" description="Basic and acidic residues" evidence="1">
    <location>
        <begin position="249"/>
        <end position="260"/>
    </location>
</feature>
<evidence type="ECO:0000256" key="2">
    <source>
        <dbReference type="SAM" id="SignalP"/>
    </source>
</evidence>
<keyword evidence="2" id="KW-0732">Signal</keyword>
<gene>
    <name evidence="3" type="ORF">LzC2_41720</name>
</gene>
<protein>
    <submittedName>
        <fullName evidence="3">Uncharacterized protein</fullName>
    </submittedName>
</protein>
<organism evidence="3 4">
    <name type="scientific">Alienimonas chondri</name>
    <dbReference type="NCBI Taxonomy" id="2681879"/>
    <lineage>
        <taxon>Bacteria</taxon>
        <taxon>Pseudomonadati</taxon>
        <taxon>Planctomycetota</taxon>
        <taxon>Planctomycetia</taxon>
        <taxon>Planctomycetales</taxon>
        <taxon>Planctomycetaceae</taxon>
        <taxon>Alienimonas</taxon>
    </lineage>
</organism>
<dbReference type="EMBL" id="WTPX01000277">
    <property type="protein sequence ID" value="NNJ28061.1"/>
    <property type="molecule type" value="Genomic_DNA"/>
</dbReference>
<feature type="region of interest" description="Disordered" evidence="1">
    <location>
        <begin position="240"/>
        <end position="283"/>
    </location>
</feature>
<name>A0ABX1VIZ0_9PLAN</name>
<keyword evidence="4" id="KW-1185">Reference proteome</keyword>
<feature type="compositionally biased region" description="Low complexity" evidence="1">
    <location>
        <begin position="272"/>
        <end position="283"/>
    </location>
</feature>
<evidence type="ECO:0000313" key="3">
    <source>
        <dbReference type="EMBL" id="NNJ28061.1"/>
    </source>
</evidence>
<feature type="region of interest" description="Disordered" evidence="1">
    <location>
        <begin position="86"/>
        <end position="105"/>
    </location>
</feature>
<feature type="signal peptide" evidence="2">
    <location>
        <begin position="1"/>
        <end position="30"/>
    </location>
</feature>
<comment type="caution">
    <text evidence="3">The sequence shown here is derived from an EMBL/GenBank/DDBJ whole genome shotgun (WGS) entry which is preliminary data.</text>
</comment>
<sequence>MRPARRPSPRLIAPLFAAAAALASAPVANAQFFGLYPDGGPGAVASKPAGSSGAGWFGLRADAGVAPASHVAAPPSAVQPASYGLVPDGSGGHAGATEPVYPPGGRQKESAGLLWPPYPRSTAPEASLKTQLHHAHYWPLPYSCRDRAYVRALSAAQVAAGRAEHAALHGFHFDPVTNLLTSAGRDHLQTEALAAASSGTVVPIVVAGGADRETAFARVAAVRTAVSEMGAPQLAGAVSLGMRPANGRPAEEIDRLRSDELQSTPQPRIPVSTSGSASSSPGT</sequence>
<feature type="chain" id="PRO_5046050332" evidence="2">
    <location>
        <begin position="31"/>
        <end position="283"/>
    </location>
</feature>
<accession>A0ABX1VIZ0</accession>
<reference evidence="3 4" key="1">
    <citation type="journal article" date="2020" name="Syst. Appl. Microbiol.">
        <title>Alienimonas chondri sp. nov., a novel planctomycete isolated from the biofilm of the red alga Chondrus crispus.</title>
        <authorList>
            <person name="Vitorino I."/>
            <person name="Albuquerque L."/>
            <person name="Wiegand S."/>
            <person name="Kallscheuer N."/>
            <person name="da Costa M.S."/>
            <person name="Lobo-da-Cunha A."/>
            <person name="Jogler C."/>
            <person name="Lage O.M."/>
        </authorList>
    </citation>
    <scope>NUCLEOTIDE SEQUENCE [LARGE SCALE GENOMIC DNA]</scope>
    <source>
        <strain evidence="3 4">LzC2</strain>
    </source>
</reference>
<evidence type="ECO:0000313" key="4">
    <source>
        <dbReference type="Proteomes" id="UP000609651"/>
    </source>
</evidence>
<proteinExistence type="predicted"/>
<evidence type="ECO:0000256" key="1">
    <source>
        <dbReference type="SAM" id="MobiDB-lite"/>
    </source>
</evidence>
<dbReference type="Proteomes" id="UP000609651">
    <property type="component" value="Unassembled WGS sequence"/>
</dbReference>